<name>A0ABW9J278_STRGJ</name>
<comment type="caution">
    <text evidence="2">The sequence shown here is derived from an EMBL/GenBank/DDBJ whole genome shotgun (WGS) entry which is preliminary data.</text>
</comment>
<keyword evidence="3" id="KW-1185">Reference proteome</keyword>
<proteinExistence type="predicted"/>
<dbReference type="RefSeq" id="WP_369278435.1">
    <property type="nucleotide sequence ID" value="NZ_JBJVMW010000042.1"/>
</dbReference>
<feature type="region of interest" description="Disordered" evidence="1">
    <location>
        <begin position="235"/>
        <end position="255"/>
    </location>
</feature>
<gene>
    <name evidence="2" type="ORF">ACKI1S_46290</name>
</gene>
<dbReference type="EMBL" id="JBJVNE010000053">
    <property type="protein sequence ID" value="MFM9653473.1"/>
    <property type="molecule type" value="Genomic_DNA"/>
</dbReference>
<protein>
    <recommendedName>
        <fullName evidence="4">C2H2-type domain-containing protein</fullName>
    </recommendedName>
</protein>
<evidence type="ECO:0000313" key="3">
    <source>
        <dbReference type="Proteomes" id="UP001631993"/>
    </source>
</evidence>
<reference evidence="2 3" key="1">
    <citation type="submission" date="2024-12" db="EMBL/GenBank/DDBJ databases">
        <title>Forecasting of Potato common scab and diversities of Pathogenic streptomyces spp. in china.</title>
        <authorList>
            <person name="Handique U."/>
            <person name="Wu J."/>
        </authorList>
    </citation>
    <scope>NUCLEOTIDE SEQUENCE [LARGE SCALE GENOMIC DNA]</scope>
    <source>
        <strain evidence="2 3">ZRIMU1585</strain>
    </source>
</reference>
<evidence type="ECO:0008006" key="4">
    <source>
        <dbReference type="Google" id="ProtNLM"/>
    </source>
</evidence>
<accession>A0ABW9J278</accession>
<sequence>MTACTICPGIAPDGQHACRLCADEIRGWLAELPGQARLLAAEFLAPGTTPQQGRTGGTGRAHSPVPVDLRVLALLGPGHPHPVGAPEDDTDRTVPIWPFLAGWAGHLAYNYPAVRRDRHGTYHTQPCEQAWSKHGHSTAAWCAWLTSYLPYALSLPLVAEFHEQLGDLIHRIRDLTHATPHHHPQTAPCPRCDQFALAAIDGRWGITCTACRHHLEPLEYEQHAAAVLHAHQSAAGPDAAAREHAGPFPLDKIAT</sequence>
<evidence type="ECO:0000256" key="1">
    <source>
        <dbReference type="SAM" id="MobiDB-lite"/>
    </source>
</evidence>
<dbReference type="Proteomes" id="UP001631993">
    <property type="component" value="Unassembled WGS sequence"/>
</dbReference>
<evidence type="ECO:0000313" key="2">
    <source>
        <dbReference type="EMBL" id="MFM9653473.1"/>
    </source>
</evidence>
<organism evidence="2 3">
    <name type="scientific">Streptomyces galilaeus</name>
    <dbReference type="NCBI Taxonomy" id="33899"/>
    <lineage>
        <taxon>Bacteria</taxon>
        <taxon>Bacillati</taxon>
        <taxon>Actinomycetota</taxon>
        <taxon>Actinomycetes</taxon>
        <taxon>Kitasatosporales</taxon>
        <taxon>Streptomycetaceae</taxon>
        <taxon>Streptomyces</taxon>
    </lineage>
</organism>